<protein>
    <submittedName>
        <fullName evidence="2">Uncharacterized protein</fullName>
    </submittedName>
</protein>
<gene>
    <name evidence="2" type="ORF">METZ01_LOCUS281377</name>
</gene>
<feature type="compositionally biased region" description="Gly residues" evidence="1">
    <location>
        <begin position="23"/>
        <end position="32"/>
    </location>
</feature>
<proteinExistence type="predicted"/>
<organism evidence="2">
    <name type="scientific">marine metagenome</name>
    <dbReference type="NCBI Taxonomy" id="408172"/>
    <lineage>
        <taxon>unclassified sequences</taxon>
        <taxon>metagenomes</taxon>
        <taxon>ecological metagenomes</taxon>
    </lineage>
</organism>
<evidence type="ECO:0000256" key="1">
    <source>
        <dbReference type="SAM" id="MobiDB-lite"/>
    </source>
</evidence>
<accession>A0A382KYC6</accession>
<dbReference type="AlphaFoldDB" id="A0A382KYC6"/>
<sequence length="59" mass="6400">MSGHGQHSVEESNSRGRRAGGCRTVGGRGGVGVANRRSVSKKPKYVLRARNYIDVNYPN</sequence>
<name>A0A382KYC6_9ZZZZ</name>
<reference evidence="2" key="1">
    <citation type="submission" date="2018-05" db="EMBL/GenBank/DDBJ databases">
        <authorList>
            <person name="Lanie J.A."/>
            <person name="Ng W.-L."/>
            <person name="Kazmierczak K.M."/>
            <person name="Andrzejewski T.M."/>
            <person name="Davidsen T.M."/>
            <person name="Wayne K.J."/>
            <person name="Tettelin H."/>
            <person name="Glass J.I."/>
            <person name="Rusch D."/>
            <person name="Podicherti R."/>
            <person name="Tsui H.-C.T."/>
            <person name="Winkler M.E."/>
        </authorList>
    </citation>
    <scope>NUCLEOTIDE SEQUENCE</scope>
</reference>
<dbReference type="EMBL" id="UINC01083124">
    <property type="protein sequence ID" value="SVC28523.1"/>
    <property type="molecule type" value="Genomic_DNA"/>
</dbReference>
<feature type="region of interest" description="Disordered" evidence="1">
    <location>
        <begin position="1"/>
        <end position="40"/>
    </location>
</feature>
<evidence type="ECO:0000313" key="2">
    <source>
        <dbReference type="EMBL" id="SVC28523.1"/>
    </source>
</evidence>